<keyword evidence="6 8" id="KW-0804">Transcription</keyword>
<dbReference type="GeneID" id="39721714"/>
<evidence type="ECO:0000256" key="6">
    <source>
        <dbReference type="ARBA" id="ARBA00023163"/>
    </source>
</evidence>
<evidence type="ECO:0000256" key="8">
    <source>
        <dbReference type="RuleBase" id="RU004279"/>
    </source>
</evidence>
<keyword evidence="10" id="KW-0150">Chloroplast</keyword>
<dbReference type="AlphaFoldDB" id="A0A482CJ99"/>
<dbReference type="InterPro" id="IPR000722">
    <property type="entry name" value="RNA_pol_asu"/>
</dbReference>
<evidence type="ECO:0000256" key="5">
    <source>
        <dbReference type="ARBA" id="ARBA00022695"/>
    </source>
</evidence>
<dbReference type="Pfam" id="PF00623">
    <property type="entry name" value="RNA_pol_Rpb1_2"/>
    <property type="match status" value="1"/>
</dbReference>
<dbReference type="InterPro" id="IPR042102">
    <property type="entry name" value="RNA_pol_Rpb1_3_sf"/>
</dbReference>
<dbReference type="PANTHER" id="PTHR19376">
    <property type="entry name" value="DNA-DIRECTED RNA POLYMERASE"/>
    <property type="match status" value="1"/>
</dbReference>
<evidence type="ECO:0000256" key="2">
    <source>
        <dbReference type="ARBA" id="ARBA00007207"/>
    </source>
</evidence>
<dbReference type="Pfam" id="PF04997">
    <property type="entry name" value="RNA_pol_Rpb1_1"/>
    <property type="match status" value="1"/>
</dbReference>
<dbReference type="GO" id="GO:0006351">
    <property type="term" value="P:DNA-templated transcription"/>
    <property type="evidence" value="ECO:0007669"/>
    <property type="project" value="InterPro"/>
</dbReference>
<dbReference type="GO" id="GO:0000428">
    <property type="term" value="C:DNA-directed RNA polymerase complex"/>
    <property type="evidence" value="ECO:0007669"/>
    <property type="project" value="UniProtKB-KW"/>
</dbReference>
<geneLocation type="chloroplast" evidence="10"/>
<evidence type="ECO:0000256" key="1">
    <source>
        <dbReference type="ARBA" id="ARBA00004026"/>
    </source>
</evidence>
<dbReference type="InterPro" id="IPR006592">
    <property type="entry name" value="RNA_pol_N"/>
</dbReference>
<keyword evidence="3 8" id="KW-0240">DNA-directed RNA polymerase</keyword>
<dbReference type="EMBL" id="MH598537">
    <property type="protein sequence ID" value="QBL76382.1"/>
    <property type="molecule type" value="Genomic_DNA"/>
</dbReference>
<keyword evidence="5 8" id="KW-0548">Nucleotidyltransferase</keyword>
<evidence type="ECO:0000259" key="9">
    <source>
        <dbReference type="SMART" id="SM00663"/>
    </source>
</evidence>
<evidence type="ECO:0000256" key="3">
    <source>
        <dbReference type="ARBA" id="ARBA00022478"/>
    </source>
</evidence>
<dbReference type="RefSeq" id="YP_009589799.1">
    <property type="nucleotide sequence ID" value="NC_041646.1"/>
</dbReference>
<proteinExistence type="inferred from homology"/>
<feature type="domain" description="RNA polymerase N-terminal" evidence="9">
    <location>
        <begin position="263"/>
        <end position="544"/>
    </location>
</feature>
<dbReference type="InterPro" id="IPR044893">
    <property type="entry name" value="RNA_pol_Rpb1_clamp_domain"/>
</dbReference>
<reference evidence="10" key="1">
    <citation type="journal article" date="2019" name="J. ISSAAS">
        <title>The Unique Evolutionary Trajectory 1 and Dynamic Conformations of DR and IR/DR-coexisting Plastomes of the Early Vascular Plant Selaginellaceae (Lycophyte).</title>
        <authorList>
            <person name="Zhang H.-R."/>
            <person name="Xiang Q.-P."/>
            <person name="Zhang X.-C."/>
        </authorList>
    </citation>
    <scope>NUCLEOTIDE SEQUENCE</scope>
</reference>
<dbReference type="Gene3D" id="1.10.274.100">
    <property type="entry name" value="RNA polymerase Rpb1, domain 3"/>
    <property type="match status" value="1"/>
</dbReference>
<sequence>MYRNKHQYPRIGLASPERIRARAEKVLPTGEIVGRVTQPSTFHYGSEKPEKDGTFCERIFGPIRSGIRACEKYRRGAGDGGGSIFRKECGAEYVESRVRRYRMGYIESACAVTHARYLKNLPSHIANILSKPLQELESLAHRDPLFARPVTEKPTSPEFKRGFSKYDEYGTWNETIPRFFHRSDFDESMGREATTGGDAVRELLAGPDSKVPLDRAHAERGFRVSGGLMGDELGDRTIRRGKDSLVRHIRLMKSSVRTKTNPERMVLSLLLVLPPEPRPMIQLGEGRTVSPDINELYRRIIFRNNSPGNPLARGILAPEGVIVCQKKLLQGAVDALIGNGIGGKPVTDTEERPFKSFSDMIRGKEGRFRENLLGKRVDYPGRSVIVVGPYLSPHQRGSPQGIAVELFQPFIIRGSIGRRIAPSTKAAKPPIRQKIPFVWEMLREVMRGHPILLNRAPTSHRLGIQAFEPISADGCAVRLHPLVRTGFNADPDGDQMAVHVPLSSGAQAEARPLALSHMNLLSPATGDPVSAPNQDMLPGLYALTIGSGRGIRKSKCHHLQGYGNNPSVSRETPSFYREASPYPNGHDALPAMGLRKREVDSHLRSPLWLRWPTDDPRIMNPTDREEPLEVQYEFKGTCHQIHEDFRTGGAGDDTLGIYVRTTAGRITSNQRIESPLDVPSLP</sequence>
<protein>
    <recommendedName>
        <fullName evidence="8">DNA-directed RNA polymerase subunit</fullName>
        <ecNumber evidence="8">2.7.7.6</ecNumber>
    </recommendedName>
</protein>
<accession>A0A482CJ99</accession>
<dbReference type="SUPFAM" id="SSF64484">
    <property type="entry name" value="beta and beta-prime subunits of DNA dependent RNA-polymerase"/>
    <property type="match status" value="1"/>
</dbReference>
<dbReference type="Gene3D" id="2.40.40.20">
    <property type="match status" value="1"/>
</dbReference>
<dbReference type="PANTHER" id="PTHR19376:SF54">
    <property type="entry name" value="DNA-DIRECTED RNA POLYMERASE SUBUNIT BETA"/>
    <property type="match status" value="1"/>
</dbReference>
<organism evidence="10">
    <name type="scientific">Selaginella tamariscina</name>
    <dbReference type="NCBI Taxonomy" id="137178"/>
    <lineage>
        <taxon>Eukaryota</taxon>
        <taxon>Viridiplantae</taxon>
        <taxon>Streptophyta</taxon>
        <taxon>Embryophyta</taxon>
        <taxon>Tracheophyta</taxon>
        <taxon>Lycopodiopsida</taxon>
        <taxon>Selaginellales</taxon>
        <taxon>Selaginellaceae</taxon>
        <taxon>Selaginella</taxon>
    </lineage>
</organism>
<keyword evidence="10" id="KW-0934">Plastid</keyword>
<evidence type="ECO:0000313" key="10">
    <source>
        <dbReference type="EMBL" id="QBL76382.1"/>
    </source>
</evidence>
<dbReference type="InterPro" id="IPR007080">
    <property type="entry name" value="RNA_pol_Rpb1_1"/>
</dbReference>
<comment type="function">
    <text evidence="1 8">DNA-dependent RNA polymerase catalyzes the transcription of DNA into RNA using the four ribonucleoside triphosphates as substrates.</text>
</comment>
<keyword evidence="4 8" id="KW-0808">Transferase</keyword>
<dbReference type="Gene3D" id="4.10.860.120">
    <property type="entry name" value="RNA polymerase II, clamp domain"/>
    <property type="match status" value="1"/>
</dbReference>
<gene>
    <name evidence="10" type="primary">rpoC1</name>
</gene>
<evidence type="ECO:0000256" key="4">
    <source>
        <dbReference type="ARBA" id="ARBA00022679"/>
    </source>
</evidence>
<dbReference type="GO" id="GO:0003899">
    <property type="term" value="F:DNA-directed RNA polymerase activity"/>
    <property type="evidence" value="ECO:0007669"/>
    <property type="project" value="UniProtKB-EC"/>
</dbReference>
<dbReference type="SMART" id="SM00663">
    <property type="entry name" value="RPOLA_N"/>
    <property type="match status" value="1"/>
</dbReference>
<dbReference type="InterPro" id="IPR045867">
    <property type="entry name" value="DNA-dir_RpoC_beta_prime"/>
</dbReference>
<comment type="catalytic activity">
    <reaction evidence="7 8">
        <text>RNA(n) + a ribonucleoside 5'-triphosphate = RNA(n+1) + diphosphate</text>
        <dbReference type="Rhea" id="RHEA:21248"/>
        <dbReference type="Rhea" id="RHEA-COMP:14527"/>
        <dbReference type="Rhea" id="RHEA-COMP:17342"/>
        <dbReference type="ChEBI" id="CHEBI:33019"/>
        <dbReference type="ChEBI" id="CHEBI:61557"/>
        <dbReference type="ChEBI" id="CHEBI:140395"/>
        <dbReference type="EC" id="2.7.7.6"/>
    </reaction>
</comment>
<comment type="similarity">
    <text evidence="2">Belongs to the RNA polymerase beta' chain family. RpoC1 subfamily.</text>
</comment>
<evidence type="ECO:0000256" key="7">
    <source>
        <dbReference type="ARBA" id="ARBA00048552"/>
    </source>
</evidence>
<name>A0A482CJ99_9TRAC</name>
<dbReference type="GO" id="GO:0003677">
    <property type="term" value="F:DNA binding"/>
    <property type="evidence" value="ECO:0007669"/>
    <property type="project" value="InterPro"/>
</dbReference>
<dbReference type="EC" id="2.7.7.6" evidence="8"/>
<dbReference type="Gene3D" id="1.10.40.90">
    <property type="match status" value="1"/>
</dbReference>